<dbReference type="InterPro" id="IPR001878">
    <property type="entry name" value="Znf_CCHC"/>
</dbReference>
<feature type="domain" description="CCHC-type" evidence="3">
    <location>
        <begin position="239"/>
        <end position="255"/>
    </location>
</feature>
<evidence type="ECO:0000313" key="4">
    <source>
        <dbReference type="EMBL" id="PON73697.1"/>
    </source>
</evidence>
<feature type="region of interest" description="Disordered" evidence="2">
    <location>
        <begin position="118"/>
        <end position="155"/>
    </location>
</feature>
<comment type="caution">
    <text evidence="4">The sequence shown here is derived from an EMBL/GenBank/DDBJ whole genome shotgun (WGS) entry which is preliminary data.</text>
</comment>
<feature type="compositionally biased region" description="Low complexity" evidence="2">
    <location>
        <begin position="192"/>
        <end position="217"/>
    </location>
</feature>
<evidence type="ECO:0000256" key="2">
    <source>
        <dbReference type="SAM" id="MobiDB-lite"/>
    </source>
</evidence>
<proteinExistence type="predicted"/>
<gene>
    <name evidence="4" type="ORF">PanWU01x14_055850</name>
</gene>
<dbReference type="AlphaFoldDB" id="A0A2P5DK67"/>
<keyword evidence="1" id="KW-0862">Zinc</keyword>
<dbReference type="STRING" id="3476.A0A2P5DK67"/>
<keyword evidence="5" id="KW-1185">Reference proteome</keyword>
<evidence type="ECO:0000313" key="5">
    <source>
        <dbReference type="Proteomes" id="UP000237105"/>
    </source>
</evidence>
<sequence length="255" mass="28811">MVKMVEGGDCWPRLEVKRNSDLSVAGRSFWGPLYRAPTLCPKGVVKDEIPWRLISDVRLMGTVKVKYNGAQKAPLKIGYHAPATTTATLEPTLAVRNTTVGTRVPRRPQRHDPLIQLEFSESDDDAPHQRFDFSHFDSDEEPAKDPYHRRRYRGRDSGFSDFKAELQLSRTSRNSYAQRYGPDYAIDPSKGSLPPQISKPSPLQSQSKSTTFTSQDSKLPVKLNQLGRENPYPKPGPLKCFHCFQPSHKSNDCPN</sequence>
<dbReference type="EMBL" id="JXTB01000032">
    <property type="protein sequence ID" value="PON73697.1"/>
    <property type="molecule type" value="Genomic_DNA"/>
</dbReference>
<feature type="compositionally biased region" description="Basic and acidic residues" evidence="2">
    <location>
        <begin position="125"/>
        <end position="146"/>
    </location>
</feature>
<reference evidence="5" key="1">
    <citation type="submission" date="2016-06" db="EMBL/GenBank/DDBJ databases">
        <title>Parallel loss of symbiosis genes in relatives of nitrogen-fixing non-legume Parasponia.</title>
        <authorList>
            <person name="Van Velzen R."/>
            <person name="Holmer R."/>
            <person name="Bu F."/>
            <person name="Rutten L."/>
            <person name="Van Zeijl A."/>
            <person name="Liu W."/>
            <person name="Santuari L."/>
            <person name="Cao Q."/>
            <person name="Sharma T."/>
            <person name="Shen D."/>
            <person name="Roswanjaya Y."/>
            <person name="Wardhani T."/>
            <person name="Kalhor M.S."/>
            <person name="Jansen J."/>
            <person name="Van den Hoogen J."/>
            <person name="Gungor B."/>
            <person name="Hartog M."/>
            <person name="Hontelez J."/>
            <person name="Verver J."/>
            <person name="Yang W.-C."/>
            <person name="Schijlen E."/>
            <person name="Repin R."/>
            <person name="Schilthuizen M."/>
            <person name="Schranz E."/>
            <person name="Heidstra R."/>
            <person name="Miyata K."/>
            <person name="Fedorova E."/>
            <person name="Kohlen W."/>
            <person name="Bisseling T."/>
            <person name="Smit S."/>
            <person name="Geurts R."/>
        </authorList>
    </citation>
    <scope>NUCLEOTIDE SEQUENCE [LARGE SCALE GENOMIC DNA]</scope>
    <source>
        <strain evidence="5">cv. WU1-14</strain>
    </source>
</reference>
<dbReference type="GO" id="GO:0003676">
    <property type="term" value="F:nucleic acid binding"/>
    <property type="evidence" value="ECO:0007669"/>
    <property type="project" value="InterPro"/>
</dbReference>
<organism evidence="4 5">
    <name type="scientific">Parasponia andersonii</name>
    <name type="common">Sponia andersonii</name>
    <dbReference type="NCBI Taxonomy" id="3476"/>
    <lineage>
        <taxon>Eukaryota</taxon>
        <taxon>Viridiplantae</taxon>
        <taxon>Streptophyta</taxon>
        <taxon>Embryophyta</taxon>
        <taxon>Tracheophyta</taxon>
        <taxon>Spermatophyta</taxon>
        <taxon>Magnoliopsida</taxon>
        <taxon>eudicotyledons</taxon>
        <taxon>Gunneridae</taxon>
        <taxon>Pentapetalae</taxon>
        <taxon>rosids</taxon>
        <taxon>fabids</taxon>
        <taxon>Rosales</taxon>
        <taxon>Cannabaceae</taxon>
        <taxon>Parasponia</taxon>
    </lineage>
</organism>
<feature type="region of interest" description="Disordered" evidence="2">
    <location>
        <begin position="173"/>
        <end position="231"/>
    </location>
</feature>
<dbReference type="PROSITE" id="PS50158">
    <property type="entry name" value="ZF_CCHC"/>
    <property type="match status" value="1"/>
</dbReference>
<keyword evidence="1" id="KW-0479">Metal-binding</keyword>
<keyword evidence="1" id="KW-0863">Zinc-finger</keyword>
<accession>A0A2P5DK67</accession>
<dbReference type="OrthoDB" id="10544797at2759"/>
<protein>
    <submittedName>
        <fullName evidence="4">Zinc finger, CCHC-type</fullName>
    </submittedName>
</protein>
<dbReference type="GO" id="GO:0008270">
    <property type="term" value="F:zinc ion binding"/>
    <property type="evidence" value="ECO:0007669"/>
    <property type="project" value="UniProtKB-KW"/>
</dbReference>
<evidence type="ECO:0000256" key="1">
    <source>
        <dbReference type="PROSITE-ProRule" id="PRU00047"/>
    </source>
</evidence>
<evidence type="ECO:0000259" key="3">
    <source>
        <dbReference type="PROSITE" id="PS50158"/>
    </source>
</evidence>
<dbReference type="Proteomes" id="UP000237105">
    <property type="component" value="Unassembled WGS sequence"/>
</dbReference>
<name>A0A2P5DK67_PARAD</name>